<dbReference type="InterPro" id="IPR051453">
    <property type="entry name" value="MBL_Glyoxalase_II"/>
</dbReference>
<evidence type="ECO:0000256" key="4">
    <source>
        <dbReference type="ARBA" id="ARBA00022833"/>
    </source>
</evidence>
<evidence type="ECO:0000259" key="5">
    <source>
        <dbReference type="SMART" id="SM00849"/>
    </source>
</evidence>
<dbReference type="Gene3D" id="3.60.15.10">
    <property type="entry name" value="Ribonuclease Z/Hydroxyacylglutathione hydrolase-like"/>
    <property type="match status" value="1"/>
</dbReference>
<keyword evidence="2" id="KW-0479">Metal-binding</keyword>
<dbReference type="RefSeq" id="WP_229932906.1">
    <property type="nucleotide sequence ID" value="NZ_CAJHOF010000008.1"/>
</dbReference>
<dbReference type="Proteomes" id="UP000789803">
    <property type="component" value="Unassembled WGS sequence"/>
</dbReference>
<evidence type="ECO:0000256" key="3">
    <source>
        <dbReference type="ARBA" id="ARBA00022801"/>
    </source>
</evidence>
<sequence>MMVFRKTFGIYQTNCYIVREGEQELIIDPGEGSCEWVIKSVKNARAILLTHGHFDHIYDVAALKKELKVPIFIHKNDAFFLRSDQDYMGYECCEADFMVEEGEYVYGGFKFKYHYFPGHTPGCSMIEIDDMIFSGDFLFKDSIGRWDFEYSNGFDMLKSVEKCKQLKGRYTIYPGHGESTTLERERENFDAYIRYIKSTLK</sequence>
<reference evidence="6 7" key="1">
    <citation type="submission" date="2020-11" db="EMBL/GenBank/DDBJ databases">
        <authorList>
            <person name="Peeters C."/>
        </authorList>
    </citation>
    <scope>NUCLEOTIDE SEQUENCE [LARGE SCALE GENOMIC DNA]</scope>
    <source>
        <strain evidence="6 7">LMG 7974</strain>
    </source>
</reference>
<dbReference type="SUPFAM" id="SSF56281">
    <property type="entry name" value="Metallo-hydrolase/oxidoreductase"/>
    <property type="match status" value="1"/>
</dbReference>
<proteinExistence type="predicted"/>
<feature type="domain" description="Metallo-beta-lactamase" evidence="5">
    <location>
        <begin position="12"/>
        <end position="176"/>
    </location>
</feature>
<evidence type="ECO:0000256" key="1">
    <source>
        <dbReference type="ARBA" id="ARBA00001947"/>
    </source>
</evidence>
<evidence type="ECO:0000313" key="7">
    <source>
        <dbReference type="Proteomes" id="UP000789803"/>
    </source>
</evidence>
<dbReference type="InterPro" id="IPR036866">
    <property type="entry name" value="RibonucZ/Hydroxyglut_hydro"/>
</dbReference>
<protein>
    <recommendedName>
        <fullName evidence="5">Metallo-beta-lactamase domain-containing protein</fullName>
    </recommendedName>
</protein>
<dbReference type="CDD" id="cd06262">
    <property type="entry name" value="metallo-hydrolase-like_MBL-fold"/>
    <property type="match status" value="1"/>
</dbReference>
<dbReference type="PANTHER" id="PTHR46233:SF3">
    <property type="entry name" value="HYDROXYACYLGLUTATHIONE HYDROLASE GLOC"/>
    <property type="match status" value="1"/>
</dbReference>
<dbReference type="PANTHER" id="PTHR46233">
    <property type="entry name" value="HYDROXYACYLGLUTATHIONE HYDROLASE GLOC"/>
    <property type="match status" value="1"/>
</dbReference>
<name>A0ABM8Q778_9BACT</name>
<evidence type="ECO:0000313" key="6">
    <source>
        <dbReference type="EMBL" id="CAD7288647.1"/>
    </source>
</evidence>
<comment type="cofactor">
    <cofactor evidence="1">
        <name>Zn(2+)</name>
        <dbReference type="ChEBI" id="CHEBI:29105"/>
    </cofactor>
</comment>
<evidence type="ECO:0000256" key="2">
    <source>
        <dbReference type="ARBA" id="ARBA00022723"/>
    </source>
</evidence>
<keyword evidence="4" id="KW-0862">Zinc</keyword>
<dbReference type="EMBL" id="CAJHOF010000008">
    <property type="protein sequence ID" value="CAD7288647.1"/>
    <property type="molecule type" value="Genomic_DNA"/>
</dbReference>
<dbReference type="Pfam" id="PF00753">
    <property type="entry name" value="Lactamase_B"/>
    <property type="match status" value="1"/>
</dbReference>
<keyword evidence="7" id="KW-1185">Reference proteome</keyword>
<dbReference type="SMART" id="SM00849">
    <property type="entry name" value="Lactamase_B"/>
    <property type="match status" value="1"/>
</dbReference>
<accession>A0ABM8Q778</accession>
<comment type="caution">
    <text evidence="6">The sequence shown here is derived from an EMBL/GenBank/DDBJ whole genome shotgun (WGS) entry which is preliminary data.</text>
</comment>
<dbReference type="InterPro" id="IPR001279">
    <property type="entry name" value="Metallo-B-lactamas"/>
</dbReference>
<keyword evidence="3" id="KW-0378">Hydrolase</keyword>
<organism evidence="6 7">
    <name type="scientific">Campylobacter majalis</name>
    <dbReference type="NCBI Taxonomy" id="2790656"/>
    <lineage>
        <taxon>Bacteria</taxon>
        <taxon>Pseudomonadati</taxon>
        <taxon>Campylobacterota</taxon>
        <taxon>Epsilonproteobacteria</taxon>
        <taxon>Campylobacterales</taxon>
        <taxon>Campylobacteraceae</taxon>
        <taxon>Campylobacter</taxon>
    </lineage>
</organism>
<gene>
    <name evidence="6" type="ORF">LMG7974_01108</name>
</gene>